<evidence type="ECO:0000256" key="1">
    <source>
        <dbReference type="ARBA" id="ARBA00022527"/>
    </source>
</evidence>
<evidence type="ECO:0000259" key="2">
    <source>
        <dbReference type="Pfam" id="PF13581"/>
    </source>
</evidence>
<dbReference type="Proteomes" id="UP000192726">
    <property type="component" value="Chromosome"/>
</dbReference>
<gene>
    <name evidence="3" type="ORF">B1H19_29210</name>
</gene>
<feature type="domain" description="Histidine kinase/HSP90-like ATPase" evidence="2">
    <location>
        <begin position="28"/>
        <end position="183"/>
    </location>
</feature>
<dbReference type="InterPro" id="IPR003594">
    <property type="entry name" value="HATPase_dom"/>
</dbReference>
<dbReference type="InterPro" id="IPR050267">
    <property type="entry name" value="Anti-sigma-factor_SerPK"/>
</dbReference>
<name>A0A1V0TY55_9ACTN</name>
<dbReference type="InterPro" id="IPR036890">
    <property type="entry name" value="HATPase_C_sf"/>
</dbReference>
<dbReference type="OrthoDB" id="3473697at2"/>
<sequence length="196" mass="20303">MNSTVRSSGAISRNRETAAGVGEFGMRFTSTPRGARLARRLASHQLDEWGYPYDGEINESVTAIVGELVANAVRHGHVPGRDFALRMTAFRAAEAPGAPDASRFRVEVSDMRGERMPTVGPSVTAATSATSATSAGSAVGAGVADVWCGEALAEAGRGLLIVGRLADGWGVVPRPGGPGKTVWAEYVAAATRIAAH</sequence>
<protein>
    <recommendedName>
        <fullName evidence="2">Histidine kinase/HSP90-like ATPase domain-containing protein</fullName>
    </recommendedName>
</protein>
<keyword evidence="1" id="KW-0418">Kinase</keyword>
<dbReference type="CDD" id="cd16936">
    <property type="entry name" value="HATPase_RsbW-like"/>
    <property type="match status" value="1"/>
</dbReference>
<dbReference type="KEGG" id="sgv:B1H19_29210"/>
<dbReference type="AlphaFoldDB" id="A0A1V0TY55"/>
<dbReference type="PANTHER" id="PTHR35526">
    <property type="entry name" value="ANTI-SIGMA-F FACTOR RSBW-RELATED"/>
    <property type="match status" value="1"/>
</dbReference>
<dbReference type="PANTHER" id="PTHR35526:SF3">
    <property type="entry name" value="ANTI-SIGMA-F FACTOR RSBW"/>
    <property type="match status" value="1"/>
</dbReference>
<accession>A0A1V0TY55</accession>
<proteinExistence type="predicted"/>
<evidence type="ECO:0000313" key="4">
    <source>
        <dbReference type="Proteomes" id="UP000192726"/>
    </source>
</evidence>
<reference evidence="3 4" key="1">
    <citation type="submission" date="2017-04" db="EMBL/GenBank/DDBJ databases">
        <title>Complete Genome Sequence of Streptomyces gilvosporeus F607, a Capable Producer of Natamycin.</title>
        <authorList>
            <person name="Zong G."/>
            <person name="Zhong C."/>
            <person name="Fu J."/>
            <person name="Qin R."/>
            <person name="Cao G."/>
        </authorList>
    </citation>
    <scope>NUCLEOTIDE SEQUENCE [LARGE SCALE GENOMIC DNA]</scope>
    <source>
        <strain evidence="3 4">F607</strain>
    </source>
</reference>
<organism evidence="3 4">
    <name type="scientific">Streptomyces gilvosporeus</name>
    <dbReference type="NCBI Taxonomy" id="553510"/>
    <lineage>
        <taxon>Bacteria</taxon>
        <taxon>Bacillati</taxon>
        <taxon>Actinomycetota</taxon>
        <taxon>Actinomycetes</taxon>
        <taxon>Kitasatosporales</taxon>
        <taxon>Streptomycetaceae</taxon>
        <taxon>Streptomyces</taxon>
    </lineage>
</organism>
<keyword evidence="1" id="KW-0723">Serine/threonine-protein kinase</keyword>
<dbReference type="Pfam" id="PF13581">
    <property type="entry name" value="HATPase_c_2"/>
    <property type="match status" value="1"/>
</dbReference>
<dbReference type="EMBL" id="CP020569">
    <property type="protein sequence ID" value="ARF57730.1"/>
    <property type="molecule type" value="Genomic_DNA"/>
</dbReference>
<evidence type="ECO:0000313" key="3">
    <source>
        <dbReference type="EMBL" id="ARF57730.1"/>
    </source>
</evidence>
<keyword evidence="1" id="KW-0808">Transferase</keyword>
<keyword evidence="4" id="KW-1185">Reference proteome</keyword>
<dbReference type="GO" id="GO:0004674">
    <property type="term" value="F:protein serine/threonine kinase activity"/>
    <property type="evidence" value="ECO:0007669"/>
    <property type="project" value="UniProtKB-KW"/>
</dbReference>
<dbReference type="Gene3D" id="3.30.565.10">
    <property type="entry name" value="Histidine kinase-like ATPase, C-terminal domain"/>
    <property type="match status" value="1"/>
</dbReference>
<dbReference type="STRING" id="553510.B1H19_29210"/>